<keyword evidence="4" id="KW-1185">Reference proteome</keyword>
<dbReference type="Proteomes" id="UP001149165">
    <property type="component" value="Unassembled WGS sequence"/>
</dbReference>
<feature type="region of interest" description="Disordered" evidence="2">
    <location>
        <begin position="71"/>
        <end position="107"/>
    </location>
</feature>
<accession>A0A9W9GBN5</accession>
<gene>
    <name evidence="3" type="ORF">N7456_000252</name>
</gene>
<dbReference type="PANTHER" id="PTHR31977:SF1">
    <property type="entry name" value="UPF0696 PROTEIN C11ORF68"/>
    <property type="match status" value="1"/>
</dbReference>
<dbReference type="Pfam" id="PF08939">
    <property type="entry name" value="Bles03"/>
    <property type="match status" value="1"/>
</dbReference>
<dbReference type="Gene3D" id="3.30.760.10">
    <property type="entry name" value="RNA Cap, Translation Initiation Factor Eif4e"/>
    <property type="match status" value="1"/>
</dbReference>
<reference evidence="3" key="1">
    <citation type="submission" date="2022-11" db="EMBL/GenBank/DDBJ databases">
        <authorList>
            <person name="Petersen C."/>
        </authorList>
    </citation>
    <scope>NUCLEOTIDE SEQUENCE</scope>
    <source>
        <strain evidence="3">IBT 30069</strain>
    </source>
</reference>
<evidence type="ECO:0000313" key="3">
    <source>
        <dbReference type="EMBL" id="KAJ5115904.1"/>
    </source>
</evidence>
<dbReference type="PANTHER" id="PTHR31977">
    <property type="entry name" value="UPF0696 PROTEIN C11ORF68"/>
    <property type="match status" value="1"/>
</dbReference>
<evidence type="ECO:0008006" key="5">
    <source>
        <dbReference type="Google" id="ProtNLM"/>
    </source>
</evidence>
<organism evidence="3 4">
    <name type="scientific">Penicillium angulare</name>
    <dbReference type="NCBI Taxonomy" id="116970"/>
    <lineage>
        <taxon>Eukaryota</taxon>
        <taxon>Fungi</taxon>
        <taxon>Dikarya</taxon>
        <taxon>Ascomycota</taxon>
        <taxon>Pezizomycotina</taxon>
        <taxon>Eurotiomycetes</taxon>
        <taxon>Eurotiomycetidae</taxon>
        <taxon>Eurotiales</taxon>
        <taxon>Aspergillaceae</taxon>
        <taxon>Penicillium</taxon>
    </lineage>
</organism>
<evidence type="ECO:0000256" key="1">
    <source>
        <dbReference type="ARBA" id="ARBA00010568"/>
    </source>
</evidence>
<protein>
    <recommendedName>
        <fullName evidence="5">DUF1917-domain-containing protein</fullName>
    </recommendedName>
</protein>
<evidence type="ECO:0000313" key="4">
    <source>
        <dbReference type="Proteomes" id="UP001149165"/>
    </source>
</evidence>
<evidence type="ECO:0000256" key="2">
    <source>
        <dbReference type="SAM" id="MobiDB-lite"/>
    </source>
</evidence>
<dbReference type="AlphaFoldDB" id="A0A9W9GBN5"/>
<dbReference type="SUPFAM" id="SSF55418">
    <property type="entry name" value="eIF4e-like"/>
    <property type="match status" value="1"/>
</dbReference>
<sequence length="322" mass="35661">MSPANTSPDEIFSDESSFYGMSHIPHPITISTNISLGSDNEKARFENEVASYDPEPYWSYYHPKLLSTNPSVLLASPEPESPSQGISDQDGGDSSRRLPPHKAGAKESISAFLSRLPPSTTQTSTAGPWIWMRGRAAKSLSKSLESREEAKFVKEGTELLGAFDEKEAELRAAHDESGAKSTSGLTRKLNTARKQLESDILSLARDTGVTAGKWMLFPSVARVDATWKTIVKALDKGDVCADAKVATNDGSEQSRLICVYTEDFGDKDDVKSVLQMLAREQLFNPRERPIYYKCDAYTLLEINSKNRWQLKASMYSSKDFKV</sequence>
<comment type="similarity">
    <text evidence="1">Belongs to the UPF0696 family.</text>
</comment>
<dbReference type="OrthoDB" id="10067381at2759"/>
<comment type="caution">
    <text evidence="3">The sequence shown here is derived from an EMBL/GenBank/DDBJ whole genome shotgun (WGS) entry which is preliminary data.</text>
</comment>
<dbReference type="InterPro" id="IPR023398">
    <property type="entry name" value="TIF_eIF4e-like"/>
</dbReference>
<dbReference type="InterPro" id="IPR015034">
    <property type="entry name" value="Bles03"/>
</dbReference>
<dbReference type="EMBL" id="JAPQKH010000001">
    <property type="protein sequence ID" value="KAJ5115904.1"/>
    <property type="molecule type" value="Genomic_DNA"/>
</dbReference>
<proteinExistence type="inferred from homology"/>
<name>A0A9W9GBN5_9EURO</name>
<reference evidence="3" key="2">
    <citation type="journal article" date="2023" name="IMA Fungus">
        <title>Comparative genomic study of the Penicillium genus elucidates a diverse pangenome and 15 lateral gene transfer events.</title>
        <authorList>
            <person name="Petersen C."/>
            <person name="Sorensen T."/>
            <person name="Nielsen M.R."/>
            <person name="Sondergaard T.E."/>
            <person name="Sorensen J.L."/>
            <person name="Fitzpatrick D.A."/>
            <person name="Frisvad J.C."/>
            <person name="Nielsen K.L."/>
        </authorList>
    </citation>
    <scope>NUCLEOTIDE SEQUENCE</scope>
    <source>
        <strain evidence="3">IBT 30069</strain>
    </source>
</reference>